<feature type="transmembrane region" description="Helical" evidence="7">
    <location>
        <begin position="74"/>
        <end position="90"/>
    </location>
</feature>
<accession>A0A940MEY2</accession>
<dbReference type="AlphaFoldDB" id="A0A940MEY2"/>
<dbReference type="InterPro" id="IPR050622">
    <property type="entry name" value="CPA3_antiporter_subunitB"/>
</dbReference>
<evidence type="ECO:0000256" key="2">
    <source>
        <dbReference type="ARBA" id="ARBA00009425"/>
    </source>
</evidence>
<evidence type="ECO:0000256" key="4">
    <source>
        <dbReference type="ARBA" id="ARBA00022692"/>
    </source>
</evidence>
<keyword evidence="10" id="KW-1185">Reference proteome</keyword>
<evidence type="ECO:0000256" key="3">
    <source>
        <dbReference type="ARBA" id="ARBA00022475"/>
    </source>
</evidence>
<comment type="subcellular location">
    <subcellularLocation>
        <location evidence="1">Cell membrane</location>
        <topology evidence="1">Multi-pass membrane protein</topology>
    </subcellularLocation>
</comment>
<proteinExistence type="inferred from homology"/>
<keyword evidence="4 7" id="KW-0812">Transmembrane</keyword>
<dbReference type="PANTHER" id="PTHR33932:SF4">
    <property type="entry name" value="NA(+)_H(+) ANTIPORTER SUBUNIT B"/>
    <property type="match status" value="1"/>
</dbReference>
<keyword evidence="6 7" id="KW-0472">Membrane</keyword>
<sequence length="252" mass="26608">MSRRRLRLLLFVPVAAVLAGVLMWGLVGLPSFGSPPHAYAAYLLKHEVGQRHVTNIPSAIVFDYRGWDTLGEELILFTSVMGTALLLRRGREDTGERPRDKAASAAVRHAGAFLVPVVLLLGIWTVSYGYLTPGGGFQGGLICSGAALFLWIAGSYRLHRGLTPTPLVDAAEGSGAAAYIATGLAALAAGQAFLAGFLPSGTVGSLLSGGTIALLNWATGLEVAAAGVLIFHEFLEEYIQTVPNPSPRQEER</sequence>
<comment type="caution">
    <text evidence="9">The sequence shown here is derived from an EMBL/GenBank/DDBJ whole genome shotgun (WGS) entry which is preliminary data.</text>
</comment>
<reference evidence="9" key="1">
    <citation type="submission" date="2021-03" db="EMBL/GenBank/DDBJ databases">
        <title>Whole genome sequence of Streptomyces bomunensis MMS17-BM035.</title>
        <authorList>
            <person name="Lee J.H."/>
        </authorList>
    </citation>
    <scope>NUCLEOTIDE SEQUENCE</scope>
    <source>
        <strain evidence="9">MMS17-BM035</strain>
    </source>
</reference>
<evidence type="ECO:0000256" key="6">
    <source>
        <dbReference type="ARBA" id="ARBA00023136"/>
    </source>
</evidence>
<feature type="domain" description="Na+/H+ antiporter MnhB subunit-related protein" evidence="8">
    <location>
        <begin position="108"/>
        <end position="226"/>
    </location>
</feature>
<dbReference type="GO" id="GO:0005886">
    <property type="term" value="C:plasma membrane"/>
    <property type="evidence" value="ECO:0007669"/>
    <property type="project" value="UniProtKB-SubCell"/>
</dbReference>
<evidence type="ECO:0000256" key="7">
    <source>
        <dbReference type="SAM" id="Phobius"/>
    </source>
</evidence>
<evidence type="ECO:0000259" key="8">
    <source>
        <dbReference type="Pfam" id="PF04039"/>
    </source>
</evidence>
<protein>
    <submittedName>
        <fullName evidence="9">Sodium:proton antiporter</fullName>
    </submittedName>
</protein>
<evidence type="ECO:0000313" key="9">
    <source>
        <dbReference type="EMBL" id="MBP0458765.1"/>
    </source>
</evidence>
<dbReference type="Pfam" id="PF04039">
    <property type="entry name" value="MnhB"/>
    <property type="match status" value="1"/>
</dbReference>
<feature type="transmembrane region" description="Helical" evidence="7">
    <location>
        <begin position="210"/>
        <end position="231"/>
    </location>
</feature>
<name>A0A940MEY2_9ACTN</name>
<feature type="transmembrane region" description="Helical" evidence="7">
    <location>
        <begin position="176"/>
        <end position="198"/>
    </location>
</feature>
<dbReference type="Proteomes" id="UP000670475">
    <property type="component" value="Unassembled WGS sequence"/>
</dbReference>
<keyword evidence="5 7" id="KW-1133">Transmembrane helix</keyword>
<dbReference type="InterPro" id="IPR007182">
    <property type="entry name" value="MnhB"/>
</dbReference>
<dbReference type="PANTHER" id="PTHR33932">
    <property type="entry name" value="NA(+)/H(+) ANTIPORTER SUBUNIT B"/>
    <property type="match status" value="1"/>
</dbReference>
<evidence type="ECO:0000256" key="1">
    <source>
        <dbReference type="ARBA" id="ARBA00004651"/>
    </source>
</evidence>
<feature type="transmembrane region" description="Helical" evidence="7">
    <location>
        <begin position="111"/>
        <end position="131"/>
    </location>
</feature>
<organism evidence="9 10">
    <name type="scientific">Streptomyces montanisoli</name>
    <dbReference type="NCBI Taxonomy" id="2798581"/>
    <lineage>
        <taxon>Bacteria</taxon>
        <taxon>Bacillati</taxon>
        <taxon>Actinomycetota</taxon>
        <taxon>Actinomycetes</taxon>
        <taxon>Kitasatosporales</taxon>
        <taxon>Streptomycetaceae</taxon>
        <taxon>Streptomyces</taxon>
    </lineage>
</organism>
<dbReference type="RefSeq" id="WP_209340514.1">
    <property type="nucleotide sequence ID" value="NZ_JAGIQL010000051.1"/>
</dbReference>
<keyword evidence="3" id="KW-1003">Cell membrane</keyword>
<evidence type="ECO:0000256" key="5">
    <source>
        <dbReference type="ARBA" id="ARBA00022989"/>
    </source>
</evidence>
<feature type="transmembrane region" description="Helical" evidence="7">
    <location>
        <begin position="137"/>
        <end position="156"/>
    </location>
</feature>
<comment type="similarity">
    <text evidence="2">Belongs to the CPA3 antiporters (TC 2.A.63) subunit B family.</text>
</comment>
<gene>
    <name evidence="9" type="ORF">JFN87_14835</name>
</gene>
<dbReference type="EMBL" id="JAGIQL010000051">
    <property type="protein sequence ID" value="MBP0458765.1"/>
    <property type="molecule type" value="Genomic_DNA"/>
</dbReference>
<evidence type="ECO:0000313" key="10">
    <source>
        <dbReference type="Proteomes" id="UP000670475"/>
    </source>
</evidence>